<dbReference type="RefSeq" id="WP_147769156.1">
    <property type="nucleotide sequence ID" value="NZ_VRKQ01000013.1"/>
</dbReference>
<sequence>MKKIIFITFIICAFTLKVSAQIVISKPTLGFTQACASSSFNTYNVTFSFSPDTALTGSNQFMVELSDETGDFTNATIVFTSSAGSVTSSPATLSFSLPTTTAGEAFKVRIKSTSPAASSTGSDAFAAYYKIQDSQFTINNLIETAVFCSGGSYLLTIDNPGDAMNDSPLQYPSLTFNWYKETGPSTFVFVETGENLLVSEPGTYFVETNYGSCTSDSYSNRVTVSEASSGETTTSISSLLGNPYCYEDGPTTLSTISGDSYEWFKDGERISGATSQMLEVNESGVYSVNIDLGDCVASASIDLESTGFTSSIDVEDINMLEEGETLIASVTTSANTPTFKWYLNGTEISGATLSNYEISTSGNYMVTISQTVGCSSSKEYSFRVTEPFPNVSKIPNLISPNGDGVNDTWVIPQEYVSGSGSQVMVVSEQGKIVLNTNDYKNNWPENTSFKDVNPVYYYIITTPNNKTRKGSITLVK</sequence>
<dbReference type="Proteomes" id="UP000321080">
    <property type="component" value="Unassembled WGS sequence"/>
</dbReference>
<proteinExistence type="predicted"/>
<dbReference type="Gene3D" id="2.60.40.10">
    <property type="entry name" value="Immunoglobulins"/>
    <property type="match status" value="1"/>
</dbReference>
<evidence type="ECO:0000256" key="1">
    <source>
        <dbReference type="SAM" id="SignalP"/>
    </source>
</evidence>
<dbReference type="AlphaFoldDB" id="A0A5C7GFB5"/>
<dbReference type="Pfam" id="PF13585">
    <property type="entry name" value="CHU_C"/>
    <property type="match status" value="1"/>
</dbReference>
<keyword evidence="3" id="KW-1185">Reference proteome</keyword>
<accession>A0A5C7GFB5</accession>
<evidence type="ECO:0000313" key="3">
    <source>
        <dbReference type="Proteomes" id="UP000321080"/>
    </source>
</evidence>
<dbReference type="EMBL" id="VRKQ01000013">
    <property type="protein sequence ID" value="TXG35965.1"/>
    <property type="molecule type" value="Genomic_DNA"/>
</dbReference>
<protein>
    <submittedName>
        <fullName evidence="2">Gliding motility-associated C-terminal domain-containing protein</fullName>
    </submittedName>
</protein>
<gene>
    <name evidence="2" type="ORF">FUA22_13645</name>
</gene>
<reference evidence="2 3" key="1">
    <citation type="submission" date="2019-08" db="EMBL/GenBank/DDBJ databases">
        <title>Seonamhaeicola sediminis sp. nov., isolated from marine sediment.</title>
        <authorList>
            <person name="Cao W.R."/>
        </authorList>
    </citation>
    <scope>NUCLEOTIDE SEQUENCE [LARGE SCALE GENOMIC DNA]</scope>
    <source>
        <strain evidence="2 3">1505</strain>
    </source>
</reference>
<feature type="signal peptide" evidence="1">
    <location>
        <begin position="1"/>
        <end position="20"/>
    </location>
</feature>
<name>A0A5C7GFB5_9FLAO</name>
<keyword evidence="1" id="KW-0732">Signal</keyword>
<organism evidence="2 3">
    <name type="scientific">Seonamhaeicola maritimus</name>
    <dbReference type="NCBI Taxonomy" id="2591822"/>
    <lineage>
        <taxon>Bacteria</taxon>
        <taxon>Pseudomonadati</taxon>
        <taxon>Bacteroidota</taxon>
        <taxon>Flavobacteriia</taxon>
        <taxon>Flavobacteriales</taxon>
        <taxon>Flavobacteriaceae</taxon>
    </lineage>
</organism>
<feature type="chain" id="PRO_5022933594" evidence="1">
    <location>
        <begin position="21"/>
        <end position="476"/>
    </location>
</feature>
<evidence type="ECO:0000313" key="2">
    <source>
        <dbReference type="EMBL" id="TXG35965.1"/>
    </source>
</evidence>
<comment type="caution">
    <text evidence="2">The sequence shown here is derived from an EMBL/GenBank/DDBJ whole genome shotgun (WGS) entry which is preliminary data.</text>
</comment>
<dbReference type="InterPro" id="IPR013783">
    <property type="entry name" value="Ig-like_fold"/>
</dbReference>
<dbReference type="SUPFAM" id="SSF48726">
    <property type="entry name" value="Immunoglobulin"/>
    <property type="match status" value="1"/>
</dbReference>
<dbReference type="OrthoDB" id="678019at2"/>
<dbReference type="InterPro" id="IPR036179">
    <property type="entry name" value="Ig-like_dom_sf"/>
</dbReference>